<gene>
    <name evidence="4" type="ORF">QN277_011327</name>
</gene>
<dbReference type="InterPro" id="IPR029063">
    <property type="entry name" value="SAM-dependent_MTases_sf"/>
</dbReference>
<dbReference type="Gene3D" id="3.40.50.150">
    <property type="entry name" value="Vaccinia Virus protein VP39"/>
    <property type="match status" value="1"/>
</dbReference>
<sequence>MVMALDVATFESICPSRFLTFTIPDPTYPDSLLRVAVLDSPVPTSDSPLVAAMFVPEARETDWIFSTEWGHFQLLFSSPGVSRLILMGNQFNEDESSPTIYHRRLVSSPRRKELEVCSKPLFLALSPRSLFKNGIPEVPILIYEDNLVSSVVIHKCAGCLVGEMLVEDVEIETKSRADGCCKREFRRRLRFKRMPNLIQTEILIVPGTEDFHLSSLGIGEVEFMPDLRVLVHPYLAPMVASLSLISDYIESRIQLGFRPKALCLGVGGGALHSFLRNRLDFEVMGVDADKEVLRVAKRYFGLEDSEFMHVVIGDAIKFVKKLSPQANWHPMCSSATCEHKGHCHFPDGEDVNHKFDVIMVDLDASDVRSGTSAPPLEFVEKHVLLAAKSLLSELGILSINVISPSRSFYSKLERHFQEDFAQLYKIDVGNGENFVVIASASPRVSSIGDHNNSFFMRLKSVIPEAYMNSITKISN</sequence>
<evidence type="ECO:0000256" key="3">
    <source>
        <dbReference type="ARBA" id="ARBA00022679"/>
    </source>
</evidence>
<reference evidence="4" key="1">
    <citation type="submission" date="2023-10" db="EMBL/GenBank/DDBJ databases">
        <title>Chromosome-level genome of the transformable northern wattle, Acacia crassicarpa.</title>
        <authorList>
            <person name="Massaro I."/>
            <person name="Sinha N.R."/>
            <person name="Poethig S."/>
            <person name="Leichty A.R."/>
        </authorList>
    </citation>
    <scope>NUCLEOTIDE SEQUENCE</scope>
    <source>
        <strain evidence="4">Acra3RX</strain>
        <tissue evidence="4">Leaf</tissue>
    </source>
</reference>
<dbReference type="PANTHER" id="PTHR12176:SF59">
    <property type="entry name" value="METHYLTRANSFERASE DOMAIN-CONTAINING PROTEIN-RELATED"/>
    <property type="match status" value="1"/>
</dbReference>
<keyword evidence="3" id="KW-0808">Transferase</keyword>
<evidence type="ECO:0000313" key="5">
    <source>
        <dbReference type="Proteomes" id="UP001293593"/>
    </source>
</evidence>
<dbReference type="GO" id="GO:0008168">
    <property type="term" value="F:methyltransferase activity"/>
    <property type="evidence" value="ECO:0007669"/>
    <property type="project" value="UniProtKB-KW"/>
</dbReference>
<dbReference type="SUPFAM" id="SSF53335">
    <property type="entry name" value="S-adenosyl-L-methionine-dependent methyltransferases"/>
    <property type="match status" value="1"/>
</dbReference>
<organism evidence="4 5">
    <name type="scientific">Acacia crassicarpa</name>
    <name type="common">northern wattle</name>
    <dbReference type="NCBI Taxonomy" id="499986"/>
    <lineage>
        <taxon>Eukaryota</taxon>
        <taxon>Viridiplantae</taxon>
        <taxon>Streptophyta</taxon>
        <taxon>Embryophyta</taxon>
        <taxon>Tracheophyta</taxon>
        <taxon>Spermatophyta</taxon>
        <taxon>Magnoliopsida</taxon>
        <taxon>eudicotyledons</taxon>
        <taxon>Gunneridae</taxon>
        <taxon>Pentapetalae</taxon>
        <taxon>rosids</taxon>
        <taxon>fabids</taxon>
        <taxon>Fabales</taxon>
        <taxon>Fabaceae</taxon>
        <taxon>Caesalpinioideae</taxon>
        <taxon>mimosoid clade</taxon>
        <taxon>Acacieae</taxon>
        <taxon>Acacia</taxon>
    </lineage>
</organism>
<dbReference type="PANTHER" id="PTHR12176">
    <property type="entry name" value="SAM-DEPENDENT METHYLTRANSFERASE SUPERFAMILY PROTEIN"/>
    <property type="match status" value="1"/>
</dbReference>
<dbReference type="GO" id="GO:0032259">
    <property type="term" value="P:methylation"/>
    <property type="evidence" value="ECO:0007669"/>
    <property type="project" value="UniProtKB-KW"/>
</dbReference>
<evidence type="ECO:0000256" key="2">
    <source>
        <dbReference type="ARBA" id="ARBA00022603"/>
    </source>
</evidence>
<comment type="similarity">
    <text evidence="1">Belongs to the methyltransferase superfamily.</text>
</comment>
<evidence type="ECO:0008006" key="6">
    <source>
        <dbReference type="Google" id="ProtNLM"/>
    </source>
</evidence>
<dbReference type="CDD" id="cd02440">
    <property type="entry name" value="AdoMet_MTases"/>
    <property type="match status" value="1"/>
</dbReference>
<name>A0AAE1MYG9_9FABA</name>
<dbReference type="AlphaFoldDB" id="A0AAE1MYG9"/>
<dbReference type="EMBL" id="JAWXYG010000002">
    <property type="protein sequence ID" value="KAK4279567.1"/>
    <property type="molecule type" value="Genomic_DNA"/>
</dbReference>
<evidence type="ECO:0000313" key="4">
    <source>
        <dbReference type="EMBL" id="KAK4279567.1"/>
    </source>
</evidence>
<accession>A0AAE1MYG9</accession>
<comment type="caution">
    <text evidence="4">The sequence shown here is derived from an EMBL/GenBank/DDBJ whole genome shotgun (WGS) entry which is preliminary data.</text>
</comment>
<dbReference type="Proteomes" id="UP001293593">
    <property type="component" value="Unassembled WGS sequence"/>
</dbReference>
<evidence type="ECO:0000256" key="1">
    <source>
        <dbReference type="ARBA" id="ARBA00008361"/>
    </source>
</evidence>
<proteinExistence type="inferred from homology"/>
<protein>
    <recommendedName>
        <fullName evidence="6">Methyltransferase-like protein 13</fullName>
    </recommendedName>
</protein>
<keyword evidence="5" id="KW-1185">Reference proteome</keyword>
<dbReference type="InterPro" id="IPR051419">
    <property type="entry name" value="Lys/N-term_MeTrsfase_sf"/>
</dbReference>
<keyword evidence="2" id="KW-0489">Methyltransferase</keyword>